<dbReference type="EMBL" id="LJJD01000042">
    <property type="protein sequence ID" value="KQL50993.1"/>
    <property type="molecule type" value="Genomic_DNA"/>
</dbReference>
<protein>
    <submittedName>
        <fullName evidence="2">Uncharacterized protein</fullName>
    </submittedName>
</protein>
<keyword evidence="3" id="KW-1185">Reference proteome</keyword>
<evidence type="ECO:0000313" key="3">
    <source>
        <dbReference type="Proteomes" id="UP000051061"/>
    </source>
</evidence>
<reference evidence="2 3" key="1">
    <citation type="submission" date="2015-09" db="EMBL/GenBank/DDBJ databases">
        <title>Genome sequencing project for genomic taxonomy and phylogenomics of Bacillus-like bacteria.</title>
        <authorList>
            <person name="Liu B."/>
            <person name="Wang J."/>
            <person name="Zhu Y."/>
            <person name="Liu G."/>
            <person name="Chen Q."/>
            <person name="Chen Z."/>
            <person name="Lan J."/>
            <person name="Che J."/>
            <person name="Ge C."/>
            <person name="Shi H."/>
            <person name="Pan Z."/>
            <person name="Liu X."/>
        </authorList>
    </citation>
    <scope>NUCLEOTIDE SEQUENCE [LARGE SCALE GENOMIC DNA]</scope>
    <source>
        <strain evidence="2 3">DSM 19153</strain>
    </source>
</reference>
<evidence type="ECO:0000256" key="1">
    <source>
        <dbReference type="SAM" id="Phobius"/>
    </source>
</evidence>
<sequence>MPLYYQSISHPLISMLKRLGYFNIFMLILLGFLIYPWVNFDNPDAYDIAIMVFFAIIVVIHIVRMILFFKYPRRDRDE</sequence>
<dbReference type="AlphaFoldDB" id="A0A9D5HYY5"/>
<proteinExistence type="predicted"/>
<feature type="transmembrane region" description="Helical" evidence="1">
    <location>
        <begin position="50"/>
        <end position="69"/>
    </location>
</feature>
<gene>
    <name evidence="2" type="ORF">AN965_19825</name>
</gene>
<keyword evidence="1" id="KW-1133">Transmembrane helix</keyword>
<accession>A0A9D5HYY5</accession>
<name>A0A9D5HYY5_9BACI</name>
<comment type="caution">
    <text evidence="2">The sequence shown here is derived from an EMBL/GenBank/DDBJ whole genome shotgun (WGS) entry which is preliminary data.</text>
</comment>
<evidence type="ECO:0000313" key="2">
    <source>
        <dbReference type="EMBL" id="KQL50993.1"/>
    </source>
</evidence>
<keyword evidence="1" id="KW-0812">Transmembrane</keyword>
<dbReference type="Proteomes" id="UP000051061">
    <property type="component" value="Unassembled WGS sequence"/>
</dbReference>
<organism evidence="2 3">
    <name type="scientific">Alkalicoccobacillus plakortidis</name>
    <dbReference type="NCBI Taxonomy" id="444060"/>
    <lineage>
        <taxon>Bacteria</taxon>
        <taxon>Bacillati</taxon>
        <taxon>Bacillota</taxon>
        <taxon>Bacilli</taxon>
        <taxon>Bacillales</taxon>
        <taxon>Bacillaceae</taxon>
        <taxon>Alkalicoccobacillus</taxon>
    </lineage>
</organism>
<feature type="transmembrane region" description="Helical" evidence="1">
    <location>
        <begin position="20"/>
        <end position="38"/>
    </location>
</feature>
<keyword evidence="1" id="KW-0472">Membrane</keyword>